<feature type="transmembrane region" description="Helical" evidence="1">
    <location>
        <begin position="109"/>
        <end position="130"/>
    </location>
</feature>
<accession>A9HQN8</accession>
<evidence type="ECO:0000313" key="3">
    <source>
        <dbReference type="Proteomes" id="UP000001176"/>
    </source>
</evidence>
<gene>
    <name evidence="2" type="ordered locus">GDI2828</name>
</gene>
<feature type="transmembrane region" description="Helical" evidence="1">
    <location>
        <begin position="78"/>
        <end position="97"/>
    </location>
</feature>
<feature type="transmembrane region" description="Helical" evidence="1">
    <location>
        <begin position="150"/>
        <end position="171"/>
    </location>
</feature>
<feature type="transmembrane region" description="Helical" evidence="1">
    <location>
        <begin position="44"/>
        <end position="66"/>
    </location>
</feature>
<keyword evidence="1" id="KW-0812">Transmembrane</keyword>
<dbReference type="EMBL" id="AM889285">
    <property type="protein sequence ID" value="CAP56771.1"/>
    <property type="molecule type" value="Genomic_DNA"/>
</dbReference>
<reference evidence="2 3" key="1">
    <citation type="journal article" date="2009" name="BMC Genomics">
        <title>Complete genome sequence of the sugarcane nitrogen-fixing endophyte Gluconacetobacter diazotrophicus Pal5.</title>
        <authorList>
            <person name="Bertalan M."/>
            <person name="Albano R."/>
            <person name="Padua V."/>
            <person name="Rouws L."/>
            <person name="Rojas C."/>
            <person name="Hemerly A."/>
            <person name="Teixeira K."/>
            <person name="Schwab S."/>
            <person name="Araujo J."/>
            <person name="Oliveira A."/>
            <person name="Franca L."/>
            <person name="Magalhaes V."/>
            <person name="Alqueres S."/>
            <person name="Cardoso A."/>
            <person name="Almeida W."/>
            <person name="Loureiro M.M."/>
            <person name="Nogueira E."/>
            <person name="Cidade D."/>
            <person name="Oliveira D."/>
            <person name="Simao T."/>
            <person name="Macedo J."/>
            <person name="Valadao A."/>
            <person name="Dreschsel M."/>
            <person name="Freitas F."/>
            <person name="Vidal M."/>
            <person name="Guedes H."/>
            <person name="Rodrigues E."/>
            <person name="Meneses C."/>
            <person name="Brioso P."/>
            <person name="Pozzer L."/>
            <person name="Figueiredo D."/>
            <person name="Montano H."/>
            <person name="Junior J."/>
            <person name="Filho G."/>
            <person name="Flores V."/>
            <person name="Ferreira B."/>
            <person name="Branco A."/>
            <person name="Gonzalez P."/>
            <person name="Guillobel H."/>
            <person name="Lemos M."/>
            <person name="Seibel L."/>
            <person name="Macedo J."/>
            <person name="Alves-Ferreira M."/>
            <person name="Sachetto-Martins G."/>
            <person name="Coelho A."/>
            <person name="Santos E."/>
            <person name="Amaral G."/>
            <person name="Neves A."/>
            <person name="Pacheco A.B."/>
            <person name="Carvalho D."/>
            <person name="Lery L."/>
            <person name="Bisch P."/>
            <person name="Rossle S.C."/>
            <person name="Urmenyi T."/>
            <person name="Kruger W.V."/>
            <person name="Martins O."/>
            <person name="Baldani J.I."/>
            <person name="Ferreira P.C."/>
        </authorList>
    </citation>
    <scope>NUCLEOTIDE SEQUENCE [LARGE SCALE GENOMIC DNA]</scope>
    <source>
        <strain evidence="3">ATCC 49037 / DSM 5601 / CCUG 37298 / CIP 103539 / LMG 7603 / PAl5</strain>
    </source>
</reference>
<dbReference type="KEGG" id="gdi:GDI2828"/>
<dbReference type="Proteomes" id="UP000001176">
    <property type="component" value="Chromosome"/>
</dbReference>
<organism evidence="2 3">
    <name type="scientific">Gluconacetobacter diazotrophicus (strain ATCC 49037 / DSM 5601 / CCUG 37298 / CIP 103539 / LMG 7603 / PAl5)</name>
    <dbReference type="NCBI Taxonomy" id="272568"/>
    <lineage>
        <taxon>Bacteria</taxon>
        <taxon>Pseudomonadati</taxon>
        <taxon>Pseudomonadota</taxon>
        <taxon>Alphaproteobacteria</taxon>
        <taxon>Acetobacterales</taxon>
        <taxon>Acetobacteraceae</taxon>
        <taxon>Gluconacetobacter</taxon>
    </lineage>
</organism>
<dbReference type="RefSeq" id="WP_012227000.1">
    <property type="nucleotide sequence ID" value="NC_010125.1"/>
</dbReference>
<keyword evidence="1" id="KW-1133">Transmembrane helix</keyword>
<keyword evidence="3" id="KW-1185">Reference proteome</keyword>
<keyword evidence="1" id="KW-0472">Membrane</keyword>
<evidence type="ECO:0000313" key="2">
    <source>
        <dbReference type="EMBL" id="CAP56771.1"/>
    </source>
</evidence>
<evidence type="ECO:0000256" key="1">
    <source>
        <dbReference type="SAM" id="Phobius"/>
    </source>
</evidence>
<proteinExistence type="predicted"/>
<name>A9HQN8_GLUDA</name>
<dbReference type="AlphaFoldDB" id="A9HQN8"/>
<sequence length="190" mass="20622">MPVNEPTLEVRAVSQDTPDAANLEDDISRAIAAGRRRLSRDASLGAIIIAAMVILPIIIPFLVLVIRWDEQNLYYTNPVVAIAIAPSLLAIIAFFMHRVERPSIKIAEIVDIVGNIWTFLGALYVVHAALDPASMHIDAQLGAIARTSTIYFSIGVSVLLTSIAMKIGVSFSKLLPPRPRSPLVASESRD</sequence>
<protein>
    <submittedName>
        <fullName evidence="2">Putative membrane protein</fullName>
    </submittedName>
</protein>